<evidence type="ECO:0000313" key="2">
    <source>
        <dbReference type="Proteomes" id="UP000656042"/>
    </source>
</evidence>
<dbReference type="InterPro" id="IPR015943">
    <property type="entry name" value="WD40/YVTN_repeat-like_dom_sf"/>
</dbReference>
<accession>A0A8J3C0D3</accession>
<dbReference type="Gene3D" id="2.130.10.10">
    <property type="entry name" value="YVTN repeat-like/Quinoprotein amine dehydrogenase"/>
    <property type="match status" value="1"/>
</dbReference>
<dbReference type="AlphaFoldDB" id="A0A8J3C0D3"/>
<sequence length="336" mass="35847">MWAVAFRGNVVYVGGSFTKVSFYGKTYTRKRLAAFDARTGAVLSWNPVADGTVRSLAVAGRAVYAAGDFSTVSGTRRDSVARLDAVTGRLTSFRHEFTGKATTLAIGNGRIYVGGKFSAVDGKKRGNLAAFRHSSGALDGSWRPRTNDRVKAVAVTRTRVYVGGGFRTVNGSGRQPRLAAVHPVSGRLITAFRPKAPAIVLDVEADARTVYTGTGGPGGRAVGYTNYGYVRWTHLFDGDVHNIAVLRGVTYAGGHFDRACTTTSTIKQLGCPKGYAKRIKLAALDTRGRLTGWNPQANGVHGVQVLSSDTRTRRVAAGGAFTRIGGARHERFALFG</sequence>
<dbReference type="InterPro" id="IPR011047">
    <property type="entry name" value="Quinoprotein_ADH-like_sf"/>
</dbReference>
<dbReference type="EMBL" id="BMMX01000017">
    <property type="protein sequence ID" value="GGK99621.1"/>
    <property type="molecule type" value="Genomic_DNA"/>
</dbReference>
<name>A0A8J3C0D3_9ACTN</name>
<proteinExistence type="predicted"/>
<dbReference type="SUPFAM" id="SSF50998">
    <property type="entry name" value="Quinoprotein alcohol dehydrogenase-like"/>
    <property type="match status" value="1"/>
</dbReference>
<keyword evidence="2" id="KW-1185">Reference proteome</keyword>
<gene>
    <name evidence="1" type="ORF">GCM10012284_37510</name>
</gene>
<reference evidence="1" key="1">
    <citation type="journal article" date="2014" name="Int. J. Syst. Evol. Microbiol.">
        <title>Complete genome sequence of Corynebacterium casei LMG S-19264T (=DSM 44701T), isolated from a smear-ripened cheese.</title>
        <authorList>
            <consortium name="US DOE Joint Genome Institute (JGI-PGF)"/>
            <person name="Walter F."/>
            <person name="Albersmeier A."/>
            <person name="Kalinowski J."/>
            <person name="Ruckert C."/>
        </authorList>
    </citation>
    <scope>NUCLEOTIDE SEQUENCE</scope>
    <source>
        <strain evidence="1">CGMCC 4.7299</strain>
    </source>
</reference>
<organism evidence="1 2">
    <name type="scientific">Mangrovihabitans endophyticus</name>
    <dbReference type="NCBI Taxonomy" id="1751298"/>
    <lineage>
        <taxon>Bacteria</taxon>
        <taxon>Bacillati</taxon>
        <taxon>Actinomycetota</taxon>
        <taxon>Actinomycetes</taxon>
        <taxon>Micromonosporales</taxon>
        <taxon>Micromonosporaceae</taxon>
        <taxon>Mangrovihabitans</taxon>
    </lineage>
</organism>
<evidence type="ECO:0000313" key="1">
    <source>
        <dbReference type="EMBL" id="GGK99621.1"/>
    </source>
</evidence>
<protein>
    <recommendedName>
        <fullName evidence="3">PQQ-like domain-containing protein</fullName>
    </recommendedName>
</protein>
<comment type="caution">
    <text evidence="1">The sequence shown here is derived from an EMBL/GenBank/DDBJ whole genome shotgun (WGS) entry which is preliminary data.</text>
</comment>
<evidence type="ECO:0008006" key="3">
    <source>
        <dbReference type="Google" id="ProtNLM"/>
    </source>
</evidence>
<dbReference type="Proteomes" id="UP000656042">
    <property type="component" value="Unassembled WGS sequence"/>
</dbReference>
<reference evidence="1" key="2">
    <citation type="submission" date="2020-09" db="EMBL/GenBank/DDBJ databases">
        <authorList>
            <person name="Sun Q."/>
            <person name="Zhou Y."/>
        </authorList>
    </citation>
    <scope>NUCLEOTIDE SEQUENCE</scope>
    <source>
        <strain evidence="1">CGMCC 4.7299</strain>
    </source>
</reference>